<dbReference type="SMART" id="SM00356">
    <property type="entry name" value="ZnF_C3H1"/>
    <property type="match status" value="2"/>
</dbReference>
<dbReference type="PANTHER" id="PTHR12547:SF18">
    <property type="entry name" value="PROTEIN TIS11"/>
    <property type="match status" value="1"/>
</dbReference>
<dbReference type="FunFam" id="4.10.1000.10:FF:000001">
    <property type="entry name" value="zinc finger CCCH domain-containing protein 15-like"/>
    <property type="match status" value="1"/>
</dbReference>
<dbReference type="GO" id="GO:0008270">
    <property type="term" value="F:zinc ion binding"/>
    <property type="evidence" value="ECO:0007669"/>
    <property type="project" value="UniProtKB-KW"/>
</dbReference>
<dbReference type="InterPro" id="IPR036855">
    <property type="entry name" value="Znf_CCCH_sf"/>
</dbReference>
<protein>
    <recommendedName>
        <fullName evidence="6">C3H1-type domain-containing protein</fullName>
    </recommendedName>
</protein>
<feature type="zinc finger region" description="C3H1-type" evidence="5">
    <location>
        <begin position="37"/>
        <end position="65"/>
    </location>
</feature>
<keyword evidence="4 5" id="KW-0862">Zinc</keyword>
<evidence type="ECO:0000256" key="5">
    <source>
        <dbReference type="PROSITE-ProRule" id="PRU00723"/>
    </source>
</evidence>
<dbReference type="SUPFAM" id="SSF90229">
    <property type="entry name" value="CCCH zinc finger"/>
    <property type="match status" value="2"/>
</dbReference>
<keyword evidence="2" id="KW-0677">Repeat</keyword>
<dbReference type="InterPro" id="IPR045877">
    <property type="entry name" value="ZFP36-like"/>
</dbReference>
<reference evidence="7" key="1">
    <citation type="journal article" date="2013" name="J. Plant Res.">
        <title>Effect of fungi and light on seed germination of three Opuntia species from semiarid lands of central Mexico.</title>
        <authorList>
            <person name="Delgado-Sanchez P."/>
            <person name="Jimenez-Bremont J.F."/>
            <person name="Guerrero-Gonzalez Mde L."/>
            <person name="Flores J."/>
        </authorList>
    </citation>
    <scope>NUCLEOTIDE SEQUENCE</scope>
    <source>
        <tissue evidence="7">Cladode</tissue>
    </source>
</reference>
<evidence type="ECO:0000256" key="1">
    <source>
        <dbReference type="ARBA" id="ARBA00022723"/>
    </source>
</evidence>
<dbReference type="EMBL" id="GISG01207255">
    <property type="protein sequence ID" value="MBA4660286.1"/>
    <property type="molecule type" value="Transcribed_RNA"/>
</dbReference>
<keyword evidence="1 5" id="KW-0479">Metal-binding</keyword>
<evidence type="ECO:0000259" key="6">
    <source>
        <dbReference type="PROSITE" id="PS50103"/>
    </source>
</evidence>
<evidence type="ECO:0000256" key="4">
    <source>
        <dbReference type="ARBA" id="ARBA00022833"/>
    </source>
</evidence>
<feature type="zinc finger region" description="C3H1-type" evidence="5">
    <location>
        <begin position="75"/>
        <end position="103"/>
    </location>
</feature>
<reference evidence="7" key="2">
    <citation type="submission" date="2020-07" db="EMBL/GenBank/DDBJ databases">
        <authorList>
            <person name="Vera ALvarez R."/>
            <person name="Arias-Moreno D.M."/>
            <person name="Jimenez-Jacinto V."/>
            <person name="Jimenez-Bremont J.F."/>
            <person name="Swaminathan K."/>
            <person name="Moose S.P."/>
            <person name="Guerrero-Gonzalez M.L."/>
            <person name="Marino-Ramirez L."/>
            <person name="Landsman D."/>
            <person name="Rodriguez-Kessler M."/>
            <person name="Delgado-Sanchez P."/>
        </authorList>
    </citation>
    <scope>NUCLEOTIDE SEQUENCE</scope>
    <source>
        <tissue evidence="7">Cladode</tissue>
    </source>
</reference>
<keyword evidence="3 5" id="KW-0863">Zinc-finger</keyword>
<dbReference type="GO" id="GO:0003729">
    <property type="term" value="F:mRNA binding"/>
    <property type="evidence" value="ECO:0007669"/>
    <property type="project" value="InterPro"/>
</dbReference>
<dbReference type="AlphaFoldDB" id="A0A7C9EAB1"/>
<dbReference type="PANTHER" id="PTHR12547">
    <property type="entry name" value="CCCH ZINC FINGER/TIS11-RELATED"/>
    <property type="match status" value="1"/>
</dbReference>
<feature type="domain" description="C3H1-type" evidence="6">
    <location>
        <begin position="75"/>
        <end position="103"/>
    </location>
</feature>
<proteinExistence type="predicted"/>
<organism evidence="7">
    <name type="scientific">Opuntia streptacantha</name>
    <name type="common">Prickly pear cactus</name>
    <name type="synonym">Opuntia cardona</name>
    <dbReference type="NCBI Taxonomy" id="393608"/>
    <lineage>
        <taxon>Eukaryota</taxon>
        <taxon>Viridiplantae</taxon>
        <taxon>Streptophyta</taxon>
        <taxon>Embryophyta</taxon>
        <taxon>Tracheophyta</taxon>
        <taxon>Spermatophyta</taxon>
        <taxon>Magnoliopsida</taxon>
        <taxon>eudicotyledons</taxon>
        <taxon>Gunneridae</taxon>
        <taxon>Pentapetalae</taxon>
        <taxon>Caryophyllales</taxon>
        <taxon>Cactineae</taxon>
        <taxon>Cactaceae</taxon>
        <taxon>Opuntioideae</taxon>
        <taxon>Opuntia</taxon>
    </lineage>
</organism>
<dbReference type="InterPro" id="IPR000571">
    <property type="entry name" value="Znf_CCCH"/>
</dbReference>
<dbReference type="FunFam" id="4.10.1000.10:FF:000002">
    <property type="entry name" value="Zinc finger protein 36, C3H1 type-like 1"/>
    <property type="match status" value="1"/>
</dbReference>
<dbReference type="Pfam" id="PF00642">
    <property type="entry name" value="zf-CCCH"/>
    <property type="match status" value="2"/>
</dbReference>
<feature type="domain" description="C3H1-type" evidence="6">
    <location>
        <begin position="37"/>
        <end position="65"/>
    </location>
</feature>
<name>A0A7C9EAB1_OPUST</name>
<dbReference type="Gene3D" id="4.10.1000.10">
    <property type="entry name" value="Zinc finger, CCCH-type"/>
    <property type="match status" value="2"/>
</dbReference>
<accession>A0A7C9EAB1</accession>
<evidence type="ECO:0000256" key="3">
    <source>
        <dbReference type="ARBA" id="ARBA00022771"/>
    </source>
</evidence>
<dbReference type="PROSITE" id="PS50103">
    <property type="entry name" value="ZF_C3H1"/>
    <property type="match status" value="2"/>
</dbReference>
<sequence>MPSNSLSGLPSSPTNIFISSYTSNNNRSSSHSANSSRYKTELCRPYDENGVCKYGDKCQFAHGDKELRTLQRHPKYKTELCRTYHTTGFCPYGPRCHFIHQIQLTHLTF</sequence>
<evidence type="ECO:0000313" key="7">
    <source>
        <dbReference type="EMBL" id="MBA4660286.1"/>
    </source>
</evidence>
<evidence type="ECO:0000256" key="2">
    <source>
        <dbReference type="ARBA" id="ARBA00022737"/>
    </source>
</evidence>